<keyword evidence="2" id="KW-1185">Reference proteome</keyword>
<organism evidence="1 2">
    <name type="scientific">Caerostris extrusa</name>
    <name type="common">Bark spider</name>
    <name type="synonym">Caerostris bankana</name>
    <dbReference type="NCBI Taxonomy" id="172846"/>
    <lineage>
        <taxon>Eukaryota</taxon>
        <taxon>Metazoa</taxon>
        <taxon>Ecdysozoa</taxon>
        <taxon>Arthropoda</taxon>
        <taxon>Chelicerata</taxon>
        <taxon>Arachnida</taxon>
        <taxon>Araneae</taxon>
        <taxon>Araneomorphae</taxon>
        <taxon>Entelegynae</taxon>
        <taxon>Araneoidea</taxon>
        <taxon>Araneidae</taxon>
        <taxon>Caerostris</taxon>
    </lineage>
</organism>
<dbReference type="EMBL" id="BPLR01009519">
    <property type="protein sequence ID" value="GIY32491.1"/>
    <property type="molecule type" value="Genomic_DNA"/>
</dbReference>
<evidence type="ECO:0000313" key="1">
    <source>
        <dbReference type="EMBL" id="GIY32491.1"/>
    </source>
</evidence>
<protein>
    <submittedName>
        <fullName evidence="1">Uncharacterized protein</fullName>
    </submittedName>
</protein>
<dbReference type="Proteomes" id="UP001054945">
    <property type="component" value="Unassembled WGS sequence"/>
</dbReference>
<reference evidence="1 2" key="1">
    <citation type="submission" date="2021-06" db="EMBL/GenBank/DDBJ databases">
        <title>Caerostris extrusa draft genome.</title>
        <authorList>
            <person name="Kono N."/>
            <person name="Arakawa K."/>
        </authorList>
    </citation>
    <scope>NUCLEOTIDE SEQUENCE [LARGE SCALE GENOMIC DNA]</scope>
</reference>
<sequence>MLYLRYMSTCPLQSLGSQLQGREGAFIGRHETSLPVRIPFFWFMLSHEFSKFSELSIDCVLSTSSAAFWKQVFIPAIGLFTRYPLVIPSFQSELLPSSSSSVHCLYVQFSSSSPFLLIPEYRSDSSPLLIFDVIIKFY</sequence>
<evidence type="ECO:0000313" key="2">
    <source>
        <dbReference type="Proteomes" id="UP001054945"/>
    </source>
</evidence>
<name>A0AAV4SH20_CAEEX</name>
<accession>A0AAV4SH20</accession>
<gene>
    <name evidence="1" type="ORF">CEXT_681991</name>
</gene>
<dbReference type="AlphaFoldDB" id="A0AAV4SH20"/>
<comment type="caution">
    <text evidence="1">The sequence shown here is derived from an EMBL/GenBank/DDBJ whole genome shotgun (WGS) entry which is preliminary data.</text>
</comment>
<proteinExistence type="predicted"/>